<evidence type="ECO:0000259" key="5">
    <source>
        <dbReference type="PROSITE" id="PS50110"/>
    </source>
</evidence>
<dbReference type="Gene3D" id="3.40.50.2300">
    <property type="match status" value="1"/>
</dbReference>
<dbReference type="InterPro" id="IPR016032">
    <property type="entry name" value="Sig_transdc_resp-reg_C-effctor"/>
</dbReference>
<dbReference type="InterPro" id="IPR039420">
    <property type="entry name" value="WalR-like"/>
</dbReference>
<dbReference type="GO" id="GO:0003677">
    <property type="term" value="F:DNA binding"/>
    <property type="evidence" value="ECO:0007669"/>
    <property type="project" value="UniProtKB-KW"/>
</dbReference>
<reference evidence="6 7" key="1">
    <citation type="submission" date="2019-04" db="EMBL/GenBank/DDBJ databases">
        <authorList>
            <person name="Van Vliet M D."/>
        </authorList>
    </citation>
    <scope>NUCLEOTIDE SEQUENCE [LARGE SCALE GENOMIC DNA]</scope>
    <source>
        <strain evidence="6 7">F1</strain>
    </source>
</reference>
<dbReference type="PROSITE" id="PS50043">
    <property type="entry name" value="HTH_LUXR_2"/>
    <property type="match status" value="1"/>
</dbReference>
<dbReference type="GO" id="GO:0006355">
    <property type="term" value="P:regulation of DNA-templated transcription"/>
    <property type="evidence" value="ECO:0007669"/>
    <property type="project" value="InterPro"/>
</dbReference>
<keyword evidence="2" id="KW-0238">DNA-binding</keyword>
<dbReference type="Pfam" id="PF00196">
    <property type="entry name" value="GerE"/>
    <property type="match status" value="1"/>
</dbReference>
<evidence type="ECO:0000313" key="7">
    <source>
        <dbReference type="Proteomes" id="UP000366872"/>
    </source>
</evidence>
<gene>
    <name evidence="6" type="primary">liaR_2</name>
    <name evidence="6" type="ORF">PDESU_01219</name>
</gene>
<feature type="domain" description="HTH luxR-type" evidence="4">
    <location>
        <begin position="149"/>
        <end position="214"/>
    </location>
</feature>
<dbReference type="RefSeq" id="WP_136078311.1">
    <property type="nucleotide sequence ID" value="NZ_CAAHFG010000001.1"/>
</dbReference>
<dbReference type="PRINTS" id="PR00038">
    <property type="entry name" value="HTHLUXR"/>
</dbReference>
<organism evidence="6 7">
    <name type="scientific">Pontiella desulfatans</name>
    <dbReference type="NCBI Taxonomy" id="2750659"/>
    <lineage>
        <taxon>Bacteria</taxon>
        <taxon>Pseudomonadati</taxon>
        <taxon>Kiritimatiellota</taxon>
        <taxon>Kiritimatiellia</taxon>
        <taxon>Kiritimatiellales</taxon>
        <taxon>Pontiellaceae</taxon>
        <taxon>Pontiella</taxon>
    </lineage>
</organism>
<dbReference type="InterPro" id="IPR001789">
    <property type="entry name" value="Sig_transdc_resp-reg_receiver"/>
</dbReference>
<protein>
    <submittedName>
        <fullName evidence="6">Transcriptional regulatory protein LiaR</fullName>
    </submittedName>
</protein>
<dbReference type="SMART" id="SM00448">
    <property type="entry name" value="REC"/>
    <property type="match status" value="1"/>
</dbReference>
<dbReference type="PANTHER" id="PTHR43214:SF43">
    <property type="entry name" value="TWO-COMPONENT RESPONSE REGULATOR"/>
    <property type="match status" value="1"/>
</dbReference>
<feature type="domain" description="Response regulatory" evidence="5">
    <location>
        <begin position="9"/>
        <end position="126"/>
    </location>
</feature>
<evidence type="ECO:0000256" key="2">
    <source>
        <dbReference type="ARBA" id="ARBA00023125"/>
    </source>
</evidence>
<dbReference type="InterPro" id="IPR058245">
    <property type="entry name" value="NreC/VraR/RcsB-like_REC"/>
</dbReference>
<dbReference type="InterPro" id="IPR036388">
    <property type="entry name" value="WH-like_DNA-bd_sf"/>
</dbReference>
<proteinExistence type="predicted"/>
<dbReference type="GO" id="GO:0000160">
    <property type="term" value="P:phosphorelay signal transduction system"/>
    <property type="evidence" value="ECO:0007669"/>
    <property type="project" value="InterPro"/>
</dbReference>
<dbReference type="PANTHER" id="PTHR43214">
    <property type="entry name" value="TWO-COMPONENT RESPONSE REGULATOR"/>
    <property type="match status" value="1"/>
</dbReference>
<dbReference type="AlphaFoldDB" id="A0A6C2TZS3"/>
<dbReference type="Proteomes" id="UP000366872">
    <property type="component" value="Unassembled WGS sequence"/>
</dbReference>
<keyword evidence="1 3" id="KW-0597">Phosphoprotein</keyword>
<dbReference type="SUPFAM" id="SSF46894">
    <property type="entry name" value="C-terminal effector domain of the bipartite response regulators"/>
    <property type="match status" value="1"/>
</dbReference>
<dbReference type="CDD" id="cd06170">
    <property type="entry name" value="LuxR_C_like"/>
    <property type="match status" value="1"/>
</dbReference>
<evidence type="ECO:0000256" key="3">
    <source>
        <dbReference type="PROSITE-ProRule" id="PRU00169"/>
    </source>
</evidence>
<dbReference type="InterPro" id="IPR000792">
    <property type="entry name" value="Tscrpt_reg_LuxR_C"/>
</dbReference>
<dbReference type="Pfam" id="PF00072">
    <property type="entry name" value="Response_reg"/>
    <property type="match status" value="1"/>
</dbReference>
<dbReference type="SMART" id="SM00421">
    <property type="entry name" value="HTH_LUXR"/>
    <property type="match status" value="1"/>
</dbReference>
<dbReference type="PROSITE" id="PS50110">
    <property type="entry name" value="RESPONSE_REGULATORY"/>
    <property type="match status" value="1"/>
</dbReference>
<evidence type="ECO:0000259" key="4">
    <source>
        <dbReference type="PROSITE" id="PS50043"/>
    </source>
</evidence>
<evidence type="ECO:0000256" key="1">
    <source>
        <dbReference type="ARBA" id="ARBA00022553"/>
    </source>
</evidence>
<dbReference type="SUPFAM" id="SSF52172">
    <property type="entry name" value="CheY-like"/>
    <property type="match status" value="1"/>
</dbReference>
<name>A0A6C2TZS3_PONDE</name>
<sequence>MNETESKKRVLLIEDHTDYRDAIRQMLGADGRYACVGGFSTLELAFAALEEGLEADIVLLDLGLPGMGGIDGIAPLRERLPEARVIVLTAFVNREKVFAALEAGAHGYLIKSANATHLVKALDEVAEGGTPLDAKIAGMVLDTFQKLKPITDEEKLAPRELDILRLVAEGMTKNAVADELGISPHSVSGYLRRAFDKLHVHSLPAAVSAAIRRGLIDFSE</sequence>
<accession>A0A6C2TZS3</accession>
<dbReference type="EMBL" id="CAAHFG010000001">
    <property type="protein sequence ID" value="VGO12666.1"/>
    <property type="molecule type" value="Genomic_DNA"/>
</dbReference>
<dbReference type="Gene3D" id="1.10.10.10">
    <property type="entry name" value="Winged helix-like DNA-binding domain superfamily/Winged helix DNA-binding domain"/>
    <property type="match status" value="1"/>
</dbReference>
<dbReference type="InterPro" id="IPR011006">
    <property type="entry name" value="CheY-like_superfamily"/>
</dbReference>
<dbReference type="CDD" id="cd17535">
    <property type="entry name" value="REC_NarL-like"/>
    <property type="match status" value="1"/>
</dbReference>
<feature type="modified residue" description="4-aspartylphosphate" evidence="3">
    <location>
        <position position="61"/>
    </location>
</feature>
<keyword evidence="7" id="KW-1185">Reference proteome</keyword>
<evidence type="ECO:0000313" key="6">
    <source>
        <dbReference type="EMBL" id="VGO12666.1"/>
    </source>
</evidence>